<feature type="region of interest" description="Disordered" evidence="4">
    <location>
        <begin position="321"/>
        <end position="345"/>
    </location>
</feature>
<evidence type="ECO:0000313" key="6">
    <source>
        <dbReference type="EMBL" id="WOG83055.1"/>
    </source>
</evidence>
<proteinExistence type="predicted"/>
<keyword evidence="1" id="KW-0479">Metal-binding</keyword>
<gene>
    <name evidence="6" type="ORF">DCAR_0102229</name>
</gene>
<dbReference type="PANTHER" id="PTHR31973">
    <property type="entry name" value="POLYPROTEIN, PUTATIVE-RELATED"/>
    <property type="match status" value="1"/>
</dbReference>
<dbReference type="EMBL" id="CP093343">
    <property type="protein sequence ID" value="WOG83055.1"/>
    <property type="molecule type" value="Genomic_DNA"/>
</dbReference>
<feature type="domain" description="Zinc finger PMZ-type" evidence="5">
    <location>
        <begin position="193"/>
        <end position="220"/>
    </location>
</feature>
<dbReference type="GO" id="GO:0008270">
    <property type="term" value="F:zinc ion binding"/>
    <property type="evidence" value="ECO:0007669"/>
    <property type="project" value="UniProtKB-KW"/>
</dbReference>
<protein>
    <recommendedName>
        <fullName evidence="5">Zinc finger PMZ-type domain-containing protein</fullName>
    </recommendedName>
</protein>
<reference evidence="6" key="1">
    <citation type="journal article" date="2016" name="Nat. Genet.">
        <title>A high-quality carrot genome assembly provides new insights into carotenoid accumulation and asterid genome evolution.</title>
        <authorList>
            <person name="Iorizzo M."/>
            <person name="Ellison S."/>
            <person name="Senalik D."/>
            <person name="Zeng P."/>
            <person name="Satapoomin P."/>
            <person name="Huang J."/>
            <person name="Bowman M."/>
            <person name="Iovene M."/>
            <person name="Sanseverino W."/>
            <person name="Cavagnaro P."/>
            <person name="Yildiz M."/>
            <person name="Macko-Podgorni A."/>
            <person name="Moranska E."/>
            <person name="Grzebelus E."/>
            <person name="Grzebelus D."/>
            <person name="Ashrafi H."/>
            <person name="Zheng Z."/>
            <person name="Cheng S."/>
            <person name="Spooner D."/>
            <person name="Van Deynze A."/>
            <person name="Simon P."/>
        </authorList>
    </citation>
    <scope>NUCLEOTIDE SEQUENCE</scope>
    <source>
        <tissue evidence="6">Leaf</tissue>
    </source>
</reference>
<feature type="region of interest" description="Disordered" evidence="4">
    <location>
        <begin position="260"/>
        <end position="284"/>
    </location>
</feature>
<evidence type="ECO:0000313" key="7">
    <source>
        <dbReference type="Proteomes" id="UP000077755"/>
    </source>
</evidence>
<accession>A0AAF1AK35</accession>
<feature type="compositionally biased region" description="Basic and acidic residues" evidence="4">
    <location>
        <begin position="321"/>
        <end position="334"/>
    </location>
</feature>
<dbReference type="AlphaFoldDB" id="A0AAF1AK35"/>
<name>A0AAF1AK35_DAUCS</name>
<dbReference type="Proteomes" id="UP000077755">
    <property type="component" value="Chromosome 1"/>
</dbReference>
<keyword evidence="3" id="KW-0862">Zinc</keyword>
<evidence type="ECO:0000256" key="2">
    <source>
        <dbReference type="ARBA" id="ARBA00022771"/>
    </source>
</evidence>
<sequence length="345" mass="39641">MLWNRRETFGLVKMTCRGFKLSARCCARHIYANWRKNHPGVVLKNMFWRAAKTSTVEEFNLIMEEIKGISPLAYTDLVKTEPRYWSRAFFDILTACEMVDNNLSECFNSWIVEARYKPIIQLLDDIRLQIMERIHKKRDAMSAVECKICPRIIKKLNKCIEGTQFCKSTWTGGDECEVRDTNGGQWVVDMVNKVCSCRRWQLSGIPCIHGCVALFSMNRNPEEKVDDCFSKAVYMKAYENILRPMKGAMFWPHTGLPDILPPKARRMPGRPKKNRRKEQGEVGAGMKLGKKGVAMRCSKCLLYGHNKTTCKASDEEINERQREAAEAKKAHSEAARAQAAAKVRF</sequence>
<organism evidence="6 7">
    <name type="scientific">Daucus carota subsp. sativus</name>
    <name type="common">Carrot</name>
    <dbReference type="NCBI Taxonomy" id="79200"/>
    <lineage>
        <taxon>Eukaryota</taxon>
        <taxon>Viridiplantae</taxon>
        <taxon>Streptophyta</taxon>
        <taxon>Embryophyta</taxon>
        <taxon>Tracheophyta</taxon>
        <taxon>Spermatophyta</taxon>
        <taxon>Magnoliopsida</taxon>
        <taxon>eudicotyledons</taxon>
        <taxon>Gunneridae</taxon>
        <taxon>Pentapetalae</taxon>
        <taxon>asterids</taxon>
        <taxon>campanulids</taxon>
        <taxon>Apiales</taxon>
        <taxon>Apiaceae</taxon>
        <taxon>Apioideae</taxon>
        <taxon>Scandiceae</taxon>
        <taxon>Daucinae</taxon>
        <taxon>Daucus</taxon>
        <taxon>Daucus sect. Daucus</taxon>
    </lineage>
</organism>
<evidence type="ECO:0000256" key="4">
    <source>
        <dbReference type="SAM" id="MobiDB-lite"/>
    </source>
</evidence>
<dbReference type="InterPro" id="IPR007527">
    <property type="entry name" value="Znf_SWIM"/>
</dbReference>
<feature type="compositionally biased region" description="Low complexity" evidence="4">
    <location>
        <begin position="335"/>
        <end position="345"/>
    </location>
</feature>
<evidence type="ECO:0000256" key="1">
    <source>
        <dbReference type="ARBA" id="ARBA00022723"/>
    </source>
</evidence>
<dbReference type="InterPro" id="IPR006564">
    <property type="entry name" value="Znf_PMZ"/>
</dbReference>
<keyword evidence="7" id="KW-1185">Reference proteome</keyword>
<keyword evidence="2" id="KW-0863">Zinc-finger</keyword>
<dbReference type="Pfam" id="PF04434">
    <property type="entry name" value="SWIM"/>
    <property type="match status" value="1"/>
</dbReference>
<dbReference type="PANTHER" id="PTHR31973:SF187">
    <property type="entry name" value="MUTATOR TRANSPOSASE MUDRA PROTEIN"/>
    <property type="match status" value="1"/>
</dbReference>
<evidence type="ECO:0000259" key="5">
    <source>
        <dbReference type="SMART" id="SM00575"/>
    </source>
</evidence>
<evidence type="ECO:0000256" key="3">
    <source>
        <dbReference type="ARBA" id="ARBA00022833"/>
    </source>
</evidence>
<feature type="compositionally biased region" description="Basic residues" evidence="4">
    <location>
        <begin position="263"/>
        <end position="276"/>
    </location>
</feature>
<dbReference type="SMART" id="SM00575">
    <property type="entry name" value="ZnF_PMZ"/>
    <property type="match status" value="1"/>
</dbReference>
<reference evidence="6" key="2">
    <citation type="submission" date="2022-03" db="EMBL/GenBank/DDBJ databases">
        <title>Draft title - Genomic analysis of global carrot germplasm unveils the trajectory of domestication and the origin of high carotenoid orange carrot.</title>
        <authorList>
            <person name="Iorizzo M."/>
            <person name="Ellison S."/>
            <person name="Senalik D."/>
            <person name="Macko-Podgorni A."/>
            <person name="Grzebelus D."/>
            <person name="Bostan H."/>
            <person name="Rolling W."/>
            <person name="Curaba J."/>
            <person name="Simon P."/>
        </authorList>
    </citation>
    <scope>NUCLEOTIDE SEQUENCE</scope>
    <source>
        <tissue evidence="6">Leaf</tissue>
    </source>
</reference>